<sequence>MFKTLGLDERLIKALDAQTITEPTDVQKAVYDTALSGKDLLVMSETGSGKTLAFLLPLVQRILTEPTSNSGTLALILAPTRELAKQLLAETKLILKFTKLRVGIISGGDDYKFQAAQLRKDPEIIIATPGRLLEHFNRNLPAMDKLRVLILDEADRMLDMGFHDDMVAITNKLTKARNTWLFSATLSHAGVGTLAGELTNKPEKISLSTGRQTQANIHQQVVLSDGQNHKQKTITQLLRTVPYEQALVFTNTRVQVDHLCQFLRAQEIKTGAIHGDMAQEDRNKVMELMRKGHVKVLVATDVAARGLDIGGIELVINFDMARNGDDYTHRIGRTGRAGAEGHAISFITPQEWNLKAGVERYLGTNFEIITIPGFESRYKGPEKVKSSGKAAGPKKVDRKASQERAAKKKDKDNKVKVRDRDQKNIGKRRAPAKGPDLGDGFAPPTIAKKRPPLKDSEDA</sequence>
<dbReference type="InterPro" id="IPR014001">
    <property type="entry name" value="Helicase_ATP-bd"/>
</dbReference>
<feature type="domain" description="Helicase ATP-binding" evidence="9">
    <location>
        <begin position="31"/>
        <end position="204"/>
    </location>
</feature>
<dbReference type="PANTHER" id="PTHR47959">
    <property type="entry name" value="ATP-DEPENDENT RNA HELICASE RHLE-RELATED"/>
    <property type="match status" value="1"/>
</dbReference>
<dbReference type="InterPro" id="IPR050079">
    <property type="entry name" value="DEAD_box_RNA_helicase"/>
</dbReference>
<evidence type="ECO:0000313" key="12">
    <source>
        <dbReference type="EMBL" id="MFC4364182.1"/>
    </source>
</evidence>
<dbReference type="PROSITE" id="PS51195">
    <property type="entry name" value="Q_MOTIF"/>
    <property type="match status" value="1"/>
</dbReference>
<feature type="domain" description="Helicase C-terminal" evidence="10">
    <location>
        <begin position="233"/>
        <end position="377"/>
    </location>
</feature>
<dbReference type="InterPro" id="IPR014014">
    <property type="entry name" value="RNA_helicase_DEAD_Q_motif"/>
</dbReference>
<evidence type="ECO:0000256" key="7">
    <source>
        <dbReference type="RuleBase" id="RU000492"/>
    </source>
</evidence>
<feature type="short sequence motif" description="Q motif" evidence="6">
    <location>
        <begin position="1"/>
        <end position="28"/>
    </location>
</feature>
<dbReference type="Pfam" id="PF00270">
    <property type="entry name" value="DEAD"/>
    <property type="match status" value="1"/>
</dbReference>
<name>A0ABV8VBS3_9GAMM</name>
<evidence type="ECO:0000259" key="9">
    <source>
        <dbReference type="PROSITE" id="PS51192"/>
    </source>
</evidence>
<protein>
    <submittedName>
        <fullName evidence="12">DEAD/DEAH box helicase</fullName>
        <ecNumber evidence="12">3.6.4.-</ecNumber>
    </submittedName>
</protein>
<evidence type="ECO:0000256" key="4">
    <source>
        <dbReference type="ARBA" id="ARBA00022840"/>
    </source>
</evidence>
<dbReference type="PANTHER" id="PTHR47959:SF3">
    <property type="entry name" value="ATP-DEPENDENT RNA HELICASE SRMB"/>
    <property type="match status" value="1"/>
</dbReference>
<organism evidence="12 13">
    <name type="scientific">Simiduia curdlanivorans</name>
    <dbReference type="NCBI Taxonomy" id="1492769"/>
    <lineage>
        <taxon>Bacteria</taxon>
        <taxon>Pseudomonadati</taxon>
        <taxon>Pseudomonadota</taxon>
        <taxon>Gammaproteobacteria</taxon>
        <taxon>Cellvibrionales</taxon>
        <taxon>Cellvibrionaceae</taxon>
        <taxon>Simiduia</taxon>
    </lineage>
</organism>
<comment type="similarity">
    <text evidence="5 7">Belongs to the DEAD box helicase family.</text>
</comment>
<dbReference type="InterPro" id="IPR001650">
    <property type="entry name" value="Helicase_C-like"/>
</dbReference>
<keyword evidence="13" id="KW-1185">Reference proteome</keyword>
<dbReference type="EMBL" id="JBHSCX010000021">
    <property type="protein sequence ID" value="MFC4364182.1"/>
    <property type="molecule type" value="Genomic_DNA"/>
</dbReference>
<evidence type="ECO:0000256" key="2">
    <source>
        <dbReference type="ARBA" id="ARBA00022801"/>
    </source>
</evidence>
<feature type="region of interest" description="Disordered" evidence="8">
    <location>
        <begin position="379"/>
        <end position="459"/>
    </location>
</feature>
<evidence type="ECO:0000313" key="13">
    <source>
        <dbReference type="Proteomes" id="UP001595840"/>
    </source>
</evidence>
<evidence type="ECO:0000256" key="1">
    <source>
        <dbReference type="ARBA" id="ARBA00022741"/>
    </source>
</evidence>
<keyword evidence="3 7" id="KW-0347">Helicase</keyword>
<keyword evidence="2 7" id="KW-0378">Hydrolase</keyword>
<dbReference type="RefSeq" id="WP_380736502.1">
    <property type="nucleotide sequence ID" value="NZ_JBHSCX010000021.1"/>
</dbReference>
<dbReference type="Gene3D" id="3.40.50.300">
    <property type="entry name" value="P-loop containing nucleotide triphosphate hydrolases"/>
    <property type="match status" value="2"/>
</dbReference>
<evidence type="ECO:0000256" key="6">
    <source>
        <dbReference type="PROSITE-ProRule" id="PRU00552"/>
    </source>
</evidence>
<dbReference type="PROSITE" id="PS00039">
    <property type="entry name" value="DEAD_ATP_HELICASE"/>
    <property type="match status" value="1"/>
</dbReference>
<dbReference type="InterPro" id="IPR027417">
    <property type="entry name" value="P-loop_NTPase"/>
</dbReference>
<reference evidence="13" key="1">
    <citation type="journal article" date="2019" name="Int. J. Syst. Evol. Microbiol.">
        <title>The Global Catalogue of Microorganisms (GCM) 10K type strain sequencing project: providing services to taxonomists for standard genome sequencing and annotation.</title>
        <authorList>
            <consortium name="The Broad Institute Genomics Platform"/>
            <consortium name="The Broad Institute Genome Sequencing Center for Infectious Disease"/>
            <person name="Wu L."/>
            <person name="Ma J."/>
        </authorList>
    </citation>
    <scope>NUCLEOTIDE SEQUENCE [LARGE SCALE GENOMIC DNA]</scope>
    <source>
        <strain evidence="13">CECT 8570</strain>
    </source>
</reference>
<dbReference type="GO" id="GO:0004386">
    <property type="term" value="F:helicase activity"/>
    <property type="evidence" value="ECO:0007669"/>
    <property type="project" value="UniProtKB-KW"/>
</dbReference>
<feature type="compositionally biased region" description="Basic and acidic residues" evidence="8">
    <location>
        <begin position="394"/>
        <end position="424"/>
    </location>
</feature>
<feature type="domain" description="DEAD-box RNA helicase Q" evidence="11">
    <location>
        <begin position="1"/>
        <end position="28"/>
    </location>
</feature>
<keyword evidence="1 7" id="KW-0547">Nucleotide-binding</keyword>
<evidence type="ECO:0000256" key="5">
    <source>
        <dbReference type="ARBA" id="ARBA00038437"/>
    </source>
</evidence>
<dbReference type="SMART" id="SM00487">
    <property type="entry name" value="DEXDc"/>
    <property type="match status" value="1"/>
</dbReference>
<dbReference type="SMART" id="SM00490">
    <property type="entry name" value="HELICc"/>
    <property type="match status" value="1"/>
</dbReference>
<dbReference type="EC" id="3.6.4.-" evidence="12"/>
<dbReference type="PROSITE" id="PS51194">
    <property type="entry name" value="HELICASE_CTER"/>
    <property type="match status" value="1"/>
</dbReference>
<comment type="caution">
    <text evidence="12">The sequence shown here is derived from an EMBL/GenBank/DDBJ whole genome shotgun (WGS) entry which is preliminary data.</text>
</comment>
<accession>A0ABV8VBS3</accession>
<dbReference type="Pfam" id="PF00271">
    <property type="entry name" value="Helicase_C"/>
    <property type="match status" value="1"/>
</dbReference>
<dbReference type="InterPro" id="IPR011545">
    <property type="entry name" value="DEAD/DEAH_box_helicase_dom"/>
</dbReference>
<proteinExistence type="inferred from homology"/>
<gene>
    <name evidence="12" type="ORF">ACFOX3_17860</name>
</gene>
<dbReference type="Proteomes" id="UP001595840">
    <property type="component" value="Unassembled WGS sequence"/>
</dbReference>
<evidence type="ECO:0000256" key="8">
    <source>
        <dbReference type="SAM" id="MobiDB-lite"/>
    </source>
</evidence>
<evidence type="ECO:0000259" key="10">
    <source>
        <dbReference type="PROSITE" id="PS51194"/>
    </source>
</evidence>
<keyword evidence="4 7" id="KW-0067">ATP-binding</keyword>
<dbReference type="InterPro" id="IPR000629">
    <property type="entry name" value="RNA-helicase_DEAD-box_CS"/>
</dbReference>
<dbReference type="GO" id="GO:0016787">
    <property type="term" value="F:hydrolase activity"/>
    <property type="evidence" value="ECO:0007669"/>
    <property type="project" value="UniProtKB-KW"/>
</dbReference>
<dbReference type="SUPFAM" id="SSF52540">
    <property type="entry name" value="P-loop containing nucleoside triphosphate hydrolases"/>
    <property type="match status" value="1"/>
</dbReference>
<evidence type="ECO:0000256" key="3">
    <source>
        <dbReference type="ARBA" id="ARBA00022806"/>
    </source>
</evidence>
<dbReference type="PROSITE" id="PS51192">
    <property type="entry name" value="HELICASE_ATP_BIND_1"/>
    <property type="match status" value="1"/>
</dbReference>
<dbReference type="CDD" id="cd00268">
    <property type="entry name" value="DEADc"/>
    <property type="match status" value="1"/>
</dbReference>
<evidence type="ECO:0000259" key="11">
    <source>
        <dbReference type="PROSITE" id="PS51195"/>
    </source>
</evidence>
<dbReference type="InterPro" id="IPR044742">
    <property type="entry name" value="DEAD/DEAH_RhlB"/>
</dbReference>
<dbReference type="CDD" id="cd18787">
    <property type="entry name" value="SF2_C_DEAD"/>
    <property type="match status" value="1"/>
</dbReference>